<dbReference type="OrthoDB" id="3557301at2"/>
<keyword evidence="3" id="KW-1185">Reference proteome</keyword>
<name>A0A318LIZ9_9PSEU</name>
<dbReference type="Pfam" id="PF11239">
    <property type="entry name" value="DUF3040"/>
    <property type="match status" value="1"/>
</dbReference>
<evidence type="ECO:0000256" key="1">
    <source>
        <dbReference type="SAM" id="Phobius"/>
    </source>
</evidence>
<accession>A0A318LIZ9</accession>
<dbReference type="EMBL" id="MASU01000014">
    <property type="protein sequence ID" value="PXY22064.1"/>
    <property type="molecule type" value="Genomic_DNA"/>
</dbReference>
<proteinExistence type="predicted"/>
<keyword evidence="1" id="KW-1133">Transmembrane helix</keyword>
<organism evidence="2 3">
    <name type="scientific">Prauserella flavalba</name>
    <dbReference type="NCBI Taxonomy" id="1477506"/>
    <lineage>
        <taxon>Bacteria</taxon>
        <taxon>Bacillati</taxon>
        <taxon>Actinomycetota</taxon>
        <taxon>Actinomycetes</taxon>
        <taxon>Pseudonocardiales</taxon>
        <taxon>Pseudonocardiaceae</taxon>
        <taxon>Prauserella</taxon>
    </lineage>
</organism>
<dbReference type="RefSeq" id="WP_110342863.1">
    <property type="nucleotide sequence ID" value="NZ_JBHVKT010000092.1"/>
</dbReference>
<sequence length="94" mass="10444">MALHDEEQKQLEEIERRLAEDDPRLAQRLEKLRPLGLSRIGLAILLMLVLFVSGLATIAIGAEISSPVLGVLGVVLAVGLPTAIIWRLWLRKLR</sequence>
<evidence type="ECO:0000313" key="3">
    <source>
        <dbReference type="Proteomes" id="UP000247892"/>
    </source>
</evidence>
<reference evidence="2 3" key="1">
    <citation type="submission" date="2016-07" db="EMBL/GenBank/DDBJ databases">
        <title>Draft genome sequence of Prauserella sp. YIM 121212, isolated from alkaline soil.</title>
        <authorList>
            <person name="Ruckert C."/>
            <person name="Albersmeier A."/>
            <person name="Jiang C.-L."/>
            <person name="Jiang Y."/>
            <person name="Kalinowski J."/>
            <person name="Schneider O."/>
            <person name="Winkler A."/>
            <person name="Zotchev S.B."/>
        </authorList>
    </citation>
    <scope>NUCLEOTIDE SEQUENCE [LARGE SCALE GENOMIC DNA]</scope>
    <source>
        <strain evidence="2 3">YIM 121212</strain>
    </source>
</reference>
<keyword evidence="1" id="KW-0812">Transmembrane</keyword>
<feature type="transmembrane region" description="Helical" evidence="1">
    <location>
        <begin position="40"/>
        <end position="62"/>
    </location>
</feature>
<dbReference type="Proteomes" id="UP000247892">
    <property type="component" value="Unassembled WGS sequence"/>
</dbReference>
<gene>
    <name evidence="2" type="ORF">BA062_31555</name>
</gene>
<dbReference type="AlphaFoldDB" id="A0A318LIZ9"/>
<comment type="caution">
    <text evidence="2">The sequence shown here is derived from an EMBL/GenBank/DDBJ whole genome shotgun (WGS) entry which is preliminary data.</text>
</comment>
<evidence type="ECO:0008006" key="4">
    <source>
        <dbReference type="Google" id="ProtNLM"/>
    </source>
</evidence>
<protein>
    <recommendedName>
        <fullName evidence="4">DUF3040 domain-containing protein</fullName>
    </recommendedName>
</protein>
<dbReference type="InterPro" id="IPR021401">
    <property type="entry name" value="DUF3040"/>
</dbReference>
<feature type="transmembrane region" description="Helical" evidence="1">
    <location>
        <begin position="68"/>
        <end position="90"/>
    </location>
</feature>
<keyword evidence="1" id="KW-0472">Membrane</keyword>
<evidence type="ECO:0000313" key="2">
    <source>
        <dbReference type="EMBL" id="PXY22064.1"/>
    </source>
</evidence>